<dbReference type="InterPro" id="IPR024324">
    <property type="entry name" value="Condensin_cplx_su1_N"/>
</dbReference>
<name>A0A1R0H654_9FUNG</name>
<organism evidence="13 14">
    <name type="scientific">Smittium mucronatum</name>
    <dbReference type="NCBI Taxonomy" id="133383"/>
    <lineage>
        <taxon>Eukaryota</taxon>
        <taxon>Fungi</taxon>
        <taxon>Fungi incertae sedis</taxon>
        <taxon>Zoopagomycota</taxon>
        <taxon>Kickxellomycotina</taxon>
        <taxon>Harpellomycetes</taxon>
        <taxon>Harpellales</taxon>
        <taxon>Legeriomycetaceae</taxon>
        <taxon>Smittium</taxon>
    </lineage>
</organism>
<dbReference type="InterPro" id="IPR007673">
    <property type="entry name" value="Condensin_cplx_su1"/>
</dbReference>
<evidence type="ECO:0000256" key="9">
    <source>
        <dbReference type="ARBA" id="ARBA00023306"/>
    </source>
</evidence>
<dbReference type="STRING" id="133383.A0A1R0H654"/>
<dbReference type="GO" id="GO:0000796">
    <property type="term" value="C:condensin complex"/>
    <property type="evidence" value="ECO:0007669"/>
    <property type="project" value="TreeGrafter"/>
</dbReference>
<proteinExistence type="inferred from homology"/>
<feature type="domain" description="Condensin complex subunit 1 N-terminal" evidence="12">
    <location>
        <begin position="93"/>
        <end position="227"/>
    </location>
</feature>
<keyword evidence="4" id="KW-0158">Chromosome</keyword>
<evidence type="ECO:0000256" key="7">
    <source>
        <dbReference type="ARBA" id="ARBA00023067"/>
    </source>
</evidence>
<reference evidence="13 14" key="1">
    <citation type="journal article" date="2016" name="Mol. Biol. Evol.">
        <title>Genome-Wide Survey of Gut Fungi (Harpellales) Reveals the First Horizontally Transferred Ubiquitin Gene from a Mosquito Host.</title>
        <authorList>
            <person name="Wang Y."/>
            <person name="White M.M."/>
            <person name="Kvist S."/>
            <person name="Moncalvo J.M."/>
        </authorList>
    </citation>
    <scope>NUCLEOTIDE SEQUENCE [LARGE SCALE GENOMIC DNA]</scope>
    <source>
        <strain evidence="13 14">ALG-7-W6</strain>
    </source>
</reference>
<protein>
    <recommendedName>
        <fullName evidence="10">Condensin complex subunit 1</fullName>
    </recommendedName>
</protein>
<evidence type="ECO:0000256" key="10">
    <source>
        <dbReference type="PIRNR" id="PIRNR017127"/>
    </source>
</evidence>
<feature type="domain" description="Condensin complex subunit 1 C-terminal" evidence="11">
    <location>
        <begin position="954"/>
        <end position="1148"/>
    </location>
</feature>
<dbReference type="PIRSF" id="PIRSF017127">
    <property type="entry name" value="Condensin_D2"/>
    <property type="match status" value="1"/>
</dbReference>
<dbReference type="GO" id="GO:0007076">
    <property type="term" value="P:mitotic chromosome condensation"/>
    <property type="evidence" value="ECO:0007669"/>
    <property type="project" value="InterPro"/>
</dbReference>
<dbReference type="GO" id="GO:0051301">
    <property type="term" value="P:cell division"/>
    <property type="evidence" value="ECO:0007669"/>
    <property type="project" value="UniProtKB-KW"/>
</dbReference>
<evidence type="ECO:0000259" key="11">
    <source>
        <dbReference type="Pfam" id="PF12717"/>
    </source>
</evidence>
<comment type="similarity">
    <text evidence="3 10">Belongs to the CND1 (condensin subunit 1) family.</text>
</comment>
<keyword evidence="6 10" id="KW-0498">Mitosis</keyword>
<dbReference type="PANTHER" id="PTHR14222:SF2">
    <property type="entry name" value="CONDENSIN COMPLEX SUBUNIT 1"/>
    <property type="match status" value="1"/>
</dbReference>
<dbReference type="OrthoDB" id="436262at2759"/>
<evidence type="ECO:0000256" key="6">
    <source>
        <dbReference type="ARBA" id="ARBA00022776"/>
    </source>
</evidence>
<accession>A0A1R0H654</accession>
<gene>
    <name evidence="13" type="ORF">AYI68_g1179</name>
</gene>
<keyword evidence="8" id="KW-0539">Nucleus</keyword>
<comment type="function">
    <text evidence="10">Regulatory subunit of the condensin complex, a complex required for conversion of interphase chromatin into mitotic-like condense chromosomes. The condensin complex probably introduces positive supercoils into relaxed DNA in the presence of type I topoisomerases and converts nicked DNA into positive knotted forms in the presence of type II topoisomerases.</text>
</comment>
<evidence type="ECO:0000259" key="12">
    <source>
        <dbReference type="Pfam" id="PF12922"/>
    </source>
</evidence>
<comment type="subcellular location">
    <subcellularLocation>
        <location evidence="2">Chromosome</location>
    </subcellularLocation>
    <subcellularLocation>
        <location evidence="1">Nucleus</location>
    </subcellularLocation>
</comment>
<evidence type="ECO:0000256" key="8">
    <source>
        <dbReference type="ARBA" id="ARBA00023242"/>
    </source>
</evidence>
<sequence length="1266" mass="143004">MFKLQQRISDLNEDSDPPLDPRNLDFNHAKNILDGFCGDLVEDNDYICQDNIFDSLYCFVRSFPELDPKLISLTFEILLIGIQSFGLESCVQQIKSSEGKDSQIIYEKSDSLGRYITLLCSSVDVLSLQIKAPKKSSHRKDSTLTVGSKLSSLFSKLDSSLLLFKSLLELNLDRVWDSTTEKNAFISTLSKFPIKILETEDFTNNENTKYLSFESLIILSRDFNYLFTLVNIIWQDMKNYEHFGELTAEMVTLSMENYDHVQLGDELLKIISSDSWGDSSDKAAQKYIAKFLISLSLKAPKLVTRFMNVLVNLLGSESYYSRSCIVEVLGNLINYSGSMEQTEQVRNQLVEYFDIIEQRFADPHYVVRAKALQVCQLIGTGKAKFPKQRPRLVDLAIGRLEDKASNVRRNSIKALLVFLETHPFNLDGGELDLNILNDKVNFITNQLQAIISKITSELKDDALRSEDNLGNFPAVNKHSNGYINSNRDNDEEVNEERDLAIRYKLEIQYYQDAIHFVEQLESAITLIQQLLLSTNRQEVITSIRFIVQASRYKIAGSEPAIRKMMHLVYQPSYQNISFAVQKDPNGLSTSFENKVMQTLYESFLQLYLSPIENLDPSQNTNRICQNLLDLVDKSSLADLASLEKILISLMQNGAVNKQIIQRLLSLYQKSNRDRRGAIVLLSMFSSASKRIVGDDLETFLGVGLGKIGQSDFMVAKYTCDALQSLTSFNNNKRFNMSNSLFTRLSDILLVDSFDTEWFPAAQSALNAVYSLGDRPGVLSSEIIKKLSVVALSNYTENMTLAGEFKIAQLLFVVGHVAIKEIELLEVIEADLKRSKNKSSLGKNQKVDELDMVAGSNAEDGQLADDDIGDIINNIRDNQLLYGDKSLLRLYSPLILHICNQINTSKQKRNSFSSAIKTHAIIALCKLMCVSFDYCEENLPLLLSLMKSQDSKIDRANIAIALGDISICFNRLVGENLGFLYGILSNDKDIDVKRTMLMVLTHLILNGMIKIKSHLGELAICLEDPDVRISQLTKLFFQELASKSGENVIYNNIPDIISTLSFNYSQRKSSVEKSDFIDEDLDLINDDNTENNEIIGGGCIEQARFEKIVKFLFQFIKDKQSDNIVEKLCLRYRSVTEPRQAYDLTFCLSLLNYKNDKVLMKLIGMMPAYQQFLGEPNIYKLFLEIVAKAKQQVVGGSGDGGSNAVGGGSGVSNNIVMELETKLKISRDREVGNPETLMDIDMEEVYNENNIEKGVDDEEMEIYSEEE</sequence>
<evidence type="ECO:0000256" key="5">
    <source>
        <dbReference type="ARBA" id="ARBA00022618"/>
    </source>
</evidence>
<comment type="caution">
    <text evidence="13">The sequence shown here is derived from an EMBL/GenBank/DDBJ whole genome shotgun (WGS) entry which is preliminary data.</text>
</comment>
<dbReference type="SUPFAM" id="SSF48371">
    <property type="entry name" value="ARM repeat"/>
    <property type="match status" value="1"/>
</dbReference>
<keyword evidence="5 10" id="KW-0132">Cell division</keyword>
<evidence type="ECO:0000313" key="13">
    <source>
        <dbReference type="EMBL" id="OLY84655.1"/>
    </source>
</evidence>
<dbReference type="GO" id="GO:0000779">
    <property type="term" value="C:condensed chromosome, centromeric region"/>
    <property type="evidence" value="ECO:0007669"/>
    <property type="project" value="TreeGrafter"/>
</dbReference>
<evidence type="ECO:0000256" key="1">
    <source>
        <dbReference type="ARBA" id="ARBA00004123"/>
    </source>
</evidence>
<dbReference type="GO" id="GO:0010032">
    <property type="term" value="P:meiotic chromosome condensation"/>
    <property type="evidence" value="ECO:0007669"/>
    <property type="project" value="TreeGrafter"/>
</dbReference>
<dbReference type="Proteomes" id="UP000187455">
    <property type="component" value="Unassembled WGS sequence"/>
</dbReference>
<dbReference type="PANTHER" id="PTHR14222">
    <property type="entry name" value="CONDENSIN"/>
    <property type="match status" value="1"/>
</dbReference>
<dbReference type="InterPro" id="IPR032682">
    <property type="entry name" value="Cnd1_C"/>
</dbReference>
<dbReference type="InterPro" id="IPR011989">
    <property type="entry name" value="ARM-like"/>
</dbReference>
<keyword evidence="14" id="KW-1185">Reference proteome</keyword>
<dbReference type="Pfam" id="PF12717">
    <property type="entry name" value="Cnd1"/>
    <property type="match status" value="1"/>
</dbReference>
<dbReference type="GO" id="GO:0005634">
    <property type="term" value="C:nucleus"/>
    <property type="evidence" value="ECO:0007669"/>
    <property type="project" value="UniProtKB-SubCell"/>
</dbReference>
<dbReference type="Gene3D" id="1.25.10.10">
    <property type="entry name" value="Leucine-rich Repeat Variant"/>
    <property type="match status" value="1"/>
</dbReference>
<evidence type="ECO:0000256" key="4">
    <source>
        <dbReference type="ARBA" id="ARBA00022454"/>
    </source>
</evidence>
<evidence type="ECO:0000313" key="14">
    <source>
        <dbReference type="Proteomes" id="UP000187455"/>
    </source>
</evidence>
<dbReference type="GO" id="GO:0042393">
    <property type="term" value="F:histone binding"/>
    <property type="evidence" value="ECO:0007669"/>
    <property type="project" value="TreeGrafter"/>
</dbReference>
<dbReference type="EMBL" id="LSSL01000421">
    <property type="protein sequence ID" value="OLY84655.1"/>
    <property type="molecule type" value="Genomic_DNA"/>
</dbReference>
<keyword evidence="7 10" id="KW-0226">DNA condensation</keyword>
<evidence type="ECO:0000256" key="2">
    <source>
        <dbReference type="ARBA" id="ARBA00004286"/>
    </source>
</evidence>
<dbReference type="Pfam" id="PF12922">
    <property type="entry name" value="Cnd1_N"/>
    <property type="match status" value="1"/>
</dbReference>
<keyword evidence="9 10" id="KW-0131">Cell cycle</keyword>
<evidence type="ECO:0000256" key="3">
    <source>
        <dbReference type="ARBA" id="ARBA00009606"/>
    </source>
</evidence>
<dbReference type="AlphaFoldDB" id="A0A1R0H654"/>
<dbReference type="InterPro" id="IPR016024">
    <property type="entry name" value="ARM-type_fold"/>
</dbReference>
<dbReference type="InterPro" id="IPR026971">
    <property type="entry name" value="CND1/NCAPD3"/>
</dbReference>